<dbReference type="EMBL" id="JACHMH010000001">
    <property type="protein sequence ID" value="MBB4677148.1"/>
    <property type="molecule type" value="Genomic_DNA"/>
</dbReference>
<dbReference type="GO" id="GO:0005886">
    <property type="term" value="C:plasma membrane"/>
    <property type="evidence" value="ECO:0007669"/>
    <property type="project" value="UniProtKB-SubCell"/>
</dbReference>
<feature type="transmembrane region" description="Helical" evidence="8">
    <location>
        <begin position="244"/>
        <end position="267"/>
    </location>
</feature>
<accession>A0A7W7CC45</accession>
<dbReference type="InterPro" id="IPR050297">
    <property type="entry name" value="LipidA_mod_glycosyltrf_83"/>
</dbReference>
<feature type="transmembrane region" description="Helical" evidence="8">
    <location>
        <begin position="322"/>
        <end position="343"/>
    </location>
</feature>
<feature type="transmembrane region" description="Helical" evidence="8">
    <location>
        <begin position="76"/>
        <end position="96"/>
    </location>
</feature>
<evidence type="ECO:0000256" key="2">
    <source>
        <dbReference type="ARBA" id="ARBA00022475"/>
    </source>
</evidence>
<evidence type="ECO:0000256" key="3">
    <source>
        <dbReference type="ARBA" id="ARBA00022676"/>
    </source>
</evidence>
<keyword evidence="6 8" id="KW-1133">Transmembrane helix</keyword>
<name>A0A7W7CC45_9PSEU</name>
<keyword evidence="11" id="KW-1185">Reference proteome</keyword>
<keyword evidence="2" id="KW-1003">Cell membrane</keyword>
<evidence type="ECO:0000256" key="6">
    <source>
        <dbReference type="ARBA" id="ARBA00022989"/>
    </source>
</evidence>
<protein>
    <submittedName>
        <fullName evidence="10">4-amino-4-deoxy-L-arabinose transferase-like glycosyltransferase</fullName>
    </submittedName>
</protein>
<keyword evidence="5 8" id="KW-0812">Transmembrane</keyword>
<feature type="transmembrane region" description="Helical" evidence="8">
    <location>
        <begin position="279"/>
        <end position="302"/>
    </location>
</feature>
<feature type="transmembrane region" description="Helical" evidence="8">
    <location>
        <begin position="155"/>
        <end position="185"/>
    </location>
</feature>
<evidence type="ECO:0000256" key="4">
    <source>
        <dbReference type="ARBA" id="ARBA00022679"/>
    </source>
</evidence>
<dbReference type="Proteomes" id="UP000533598">
    <property type="component" value="Unassembled WGS sequence"/>
</dbReference>
<feature type="transmembrane region" description="Helical" evidence="8">
    <location>
        <begin position="197"/>
        <end position="217"/>
    </location>
</feature>
<feature type="domain" description="Glycosyltransferase RgtA/B/C/D-like" evidence="9">
    <location>
        <begin position="55"/>
        <end position="215"/>
    </location>
</feature>
<gene>
    <name evidence="10" type="ORF">HNR67_003266</name>
</gene>
<evidence type="ECO:0000313" key="10">
    <source>
        <dbReference type="EMBL" id="MBB4677148.1"/>
    </source>
</evidence>
<dbReference type="AlphaFoldDB" id="A0A7W7CC45"/>
<reference evidence="10 11" key="1">
    <citation type="submission" date="2020-08" db="EMBL/GenBank/DDBJ databases">
        <title>Sequencing the genomes of 1000 actinobacteria strains.</title>
        <authorList>
            <person name="Klenk H.-P."/>
        </authorList>
    </citation>
    <scope>NUCLEOTIDE SEQUENCE [LARGE SCALE GENOMIC DNA]</scope>
    <source>
        <strain evidence="10 11">DSM 44230</strain>
    </source>
</reference>
<keyword evidence="4 10" id="KW-0808">Transferase</keyword>
<feature type="transmembrane region" description="Helical" evidence="8">
    <location>
        <begin position="12"/>
        <end position="33"/>
    </location>
</feature>
<feature type="transmembrane region" description="Helical" evidence="8">
    <location>
        <begin position="108"/>
        <end position="127"/>
    </location>
</feature>
<comment type="subcellular location">
    <subcellularLocation>
        <location evidence="1">Cell membrane</location>
        <topology evidence="1">Multi-pass membrane protein</topology>
    </subcellularLocation>
</comment>
<comment type="caution">
    <text evidence="10">The sequence shown here is derived from an EMBL/GenBank/DDBJ whole genome shotgun (WGS) entry which is preliminary data.</text>
</comment>
<dbReference type="PANTHER" id="PTHR33908">
    <property type="entry name" value="MANNOSYLTRANSFERASE YKCB-RELATED"/>
    <property type="match status" value="1"/>
</dbReference>
<dbReference type="Pfam" id="PF13231">
    <property type="entry name" value="PMT_2"/>
    <property type="match status" value="1"/>
</dbReference>
<dbReference type="GO" id="GO:0009103">
    <property type="term" value="P:lipopolysaccharide biosynthetic process"/>
    <property type="evidence" value="ECO:0007669"/>
    <property type="project" value="UniProtKB-ARBA"/>
</dbReference>
<proteinExistence type="predicted"/>
<evidence type="ECO:0000256" key="8">
    <source>
        <dbReference type="SAM" id="Phobius"/>
    </source>
</evidence>
<evidence type="ECO:0000256" key="5">
    <source>
        <dbReference type="ARBA" id="ARBA00022692"/>
    </source>
</evidence>
<sequence length="500" mass="53699">MKQETSVRQALSRGALASSAAVTLVLIALSGGYGYHRDELYFIIAGQHPAWGYPDQPSFTPMIAALMNLLAPDSLMAQRIPAAIAAGLTVLLVALTTRELGGTRRAQTLAAIGTALSGMVLIPGHMLHTTTFDITFTAAVVWLLVKVIRGADPRLLLVAGAVLGVALHNKYLIGGVVASLLLAIALTGPRTLFRSPWLYAGGAIAVLIWLPNLLWQFENGWPQLEMAKVLSEGNADRGGPLSFLAMQALVIGPLLIPLWLAGLIHLLRTPQLRFLGASYLILTAALLAAGGSPLYLFGGYPALLAAGALPVDAWLSNGTTKLRTALVATTATLSAIFIAPLALPLVPESYLDRIPVVQMNGLTAEQFGWPELTNTVTKVYNGLPSTQRKNTVLIAENFGQAAALQRYGRTQGLPSVHSGYRGYAAWERPPATARNAILVQPAKYPDAPAWVKKACTTLRQVAEIRNNLNIKNREHGGTIWLCEDTTKSWDELWPEITHLN</sequence>
<organism evidence="10 11">
    <name type="scientific">Crossiella cryophila</name>
    <dbReference type="NCBI Taxonomy" id="43355"/>
    <lineage>
        <taxon>Bacteria</taxon>
        <taxon>Bacillati</taxon>
        <taxon>Actinomycetota</taxon>
        <taxon>Actinomycetes</taxon>
        <taxon>Pseudonocardiales</taxon>
        <taxon>Pseudonocardiaceae</taxon>
        <taxon>Crossiella</taxon>
    </lineage>
</organism>
<keyword evidence="3" id="KW-0328">Glycosyltransferase</keyword>
<dbReference type="RefSeq" id="WP_185003063.1">
    <property type="nucleotide sequence ID" value="NZ_BAAAUI010000002.1"/>
</dbReference>
<dbReference type="GO" id="GO:0016763">
    <property type="term" value="F:pentosyltransferase activity"/>
    <property type="evidence" value="ECO:0007669"/>
    <property type="project" value="TreeGrafter"/>
</dbReference>
<keyword evidence="7 8" id="KW-0472">Membrane</keyword>
<evidence type="ECO:0000313" key="11">
    <source>
        <dbReference type="Proteomes" id="UP000533598"/>
    </source>
</evidence>
<evidence type="ECO:0000256" key="7">
    <source>
        <dbReference type="ARBA" id="ARBA00023136"/>
    </source>
</evidence>
<dbReference type="InterPro" id="IPR038731">
    <property type="entry name" value="RgtA/B/C-like"/>
</dbReference>
<evidence type="ECO:0000256" key="1">
    <source>
        <dbReference type="ARBA" id="ARBA00004651"/>
    </source>
</evidence>
<evidence type="ECO:0000259" key="9">
    <source>
        <dbReference type="Pfam" id="PF13231"/>
    </source>
</evidence>
<dbReference type="PANTHER" id="PTHR33908:SF11">
    <property type="entry name" value="MEMBRANE PROTEIN"/>
    <property type="match status" value="1"/>
</dbReference>